<evidence type="ECO:0000313" key="2">
    <source>
        <dbReference type="EMBL" id="OKH29094.1"/>
    </source>
</evidence>
<sequence length="97" mass="11239">MQQNTQLMEQEKLKSRIEQFRLEKNTLEGQISALTSQLERLEIEKRSPHRLHVKKTNTASTSLVDLVQAVQVVATQTCRRSLPLIHLCLWYGHSQQS</sequence>
<feature type="coiled-coil region" evidence="1">
    <location>
        <begin position="10"/>
        <end position="44"/>
    </location>
</feature>
<evidence type="ECO:0000256" key="1">
    <source>
        <dbReference type="SAM" id="Coils"/>
    </source>
</evidence>
<evidence type="ECO:0000313" key="3">
    <source>
        <dbReference type="Proteomes" id="UP000185984"/>
    </source>
</evidence>
<keyword evidence="3" id="KW-1185">Reference proteome</keyword>
<dbReference type="Proteomes" id="UP000185984">
    <property type="component" value="Unassembled WGS sequence"/>
</dbReference>
<dbReference type="AlphaFoldDB" id="A0A1U7HZM9"/>
<accession>A0A1U7HZM9</accession>
<organism evidence="2 3">
    <name type="scientific">Chroogloeocystis siderophila 5.2 s.c.1</name>
    <dbReference type="NCBI Taxonomy" id="247279"/>
    <lineage>
        <taxon>Bacteria</taxon>
        <taxon>Bacillati</taxon>
        <taxon>Cyanobacteriota</taxon>
        <taxon>Cyanophyceae</taxon>
        <taxon>Oscillatoriophycideae</taxon>
        <taxon>Chroococcales</taxon>
        <taxon>Chroococcaceae</taxon>
        <taxon>Chroogloeocystis</taxon>
    </lineage>
</organism>
<dbReference type="OrthoDB" id="9781481at2"/>
<keyword evidence="1" id="KW-0175">Coiled coil</keyword>
<comment type="caution">
    <text evidence="2">The sequence shown here is derived from an EMBL/GenBank/DDBJ whole genome shotgun (WGS) entry which is preliminary data.</text>
</comment>
<protein>
    <submittedName>
        <fullName evidence="2">Uncharacterized protein</fullName>
    </submittedName>
</protein>
<dbReference type="EMBL" id="MRCC01000001">
    <property type="protein sequence ID" value="OKH29094.1"/>
    <property type="molecule type" value="Genomic_DNA"/>
</dbReference>
<reference evidence="2 3" key="1">
    <citation type="submission" date="2016-11" db="EMBL/GenBank/DDBJ databases">
        <title>Draft Genome Sequences of Nine Cyanobacterial Strains from Diverse Habitats.</title>
        <authorList>
            <person name="Zhu T."/>
            <person name="Hou S."/>
            <person name="Lu X."/>
            <person name="Hess W.R."/>
        </authorList>
    </citation>
    <scope>NUCLEOTIDE SEQUENCE [LARGE SCALE GENOMIC DNA]</scope>
    <source>
        <strain evidence="2 3">5.2 s.c.1</strain>
    </source>
</reference>
<proteinExistence type="predicted"/>
<name>A0A1U7HZM9_9CHRO</name>
<gene>
    <name evidence="2" type="ORF">NIES1031_00345</name>
</gene>
<dbReference type="RefSeq" id="WP_073547590.1">
    <property type="nucleotide sequence ID" value="NZ_CAWMVK010000001.1"/>
</dbReference>